<evidence type="ECO:0000256" key="3">
    <source>
        <dbReference type="ARBA" id="ARBA00023242"/>
    </source>
</evidence>
<dbReference type="Pfam" id="PF04082">
    <property type="entry name" value="Fungal_trans"/>
    <property type="match status" value="1"/>
</dbReference>
<protein>
    <recommendedName>
        <fullName evidence="5">Xylanolytic transcriptional activator regulatory domain-containing protein</fullName>
    </recommendedName>
</protein>
<dbReference type="OrthoDB" id="39175at2759"/>
<evidence type="ECO:0000259" key="5">
    <source>
        <dbReference type="SMART" id="SM00906"/>
    </source>
</evidence>
<dbReference type="EMBL" id="CABFNO020001296">
    <property type="protein sequence ID" value="CAG9977248.1"/>
    <property type="molecule type" value="Genomic_DNA"/>
</dbReference>
<evidence type="ECO:0000313" key="6">
    <source>
        <dbReference type="EMBL" id="CAG9977248.1"/>
    </source>
</evidence>
<evidence type="ECO:0000256" key="4">
    <source>
        <dbReference type="SAM" id="MobiDB-lite"/>
    </source>
</evidence>
<dbReference type="GO" id="GO:0000981">
    <property type="term" value="F:DNA-binding transcription factor activity, RNA polymerase II-specific"/>
    <property type="evidence" value="ECO:0007669"/>
    <property type="project" value="TreeGrafter"/>
</dbReference>
<dbReference type="SMART" id="SM00906">
    <property type="entry name" value="Fungal_trans"/>
    <property type="match status" value="1"/>
</dbReference>
<sequence>MAEPPQMATPVAYSTLKRRHPYTSIACRLEVIRPVLNGGDVRDQSSKPIASAGDYDGNELTEPLVDKPGEAIPLTIDTANILTPTSAALGIDPLGQSLIISDPPNDIHPDNDLKNYGKLPSLVDLGDSAAILTAEARTCRLFQLGYDTLLRMVTIYEEEVGMSYPVVDLGPLRHYIHFIYGPTSLDARDDTLESNMLGAIGSRHREHLTVIVAIVMVLQGGGQCDTGSLWIRDITSAARLRTRGKDLDVHDITLFVLIAFFHFHSDCEVLAWRMAGEAARMLLELGFHRSEMIRKRCPTSSALSQAVRLFWSVYNTERRFSFGSGLPFVLRDADIHHDLPEPDGTDFTSMYLKSMIAYTRIASDVWRSVRGNVELPDAAADETRDRLDFRILQWRQSLPTDLQFSGVKETFNPAEHIRGHWRLRLMLYLRANHMRIVIHRNIVHRNMMPPTQSRIVNPSSVNTLIEVAQDTIRVLAQLFRTSDLYEIQQKTYNFFLESAVATLLVLFATQESLSGHPCSQDVGWAMDVVRKLAVHSSISYNLWRKLRMIRGIEKFMTGPESVNMRDPDGESLGSGGTINRQRIMSITQEGEMPTSLNVQETRSVPELVDFSHLKEHHQVDSMSSFPGQLSSDPPTNGACMTGDSPRLETGTSERGLSQVGPQPESHVDEEKKLDYDVWDQEELWEFICSHDQDGTLFF</sequence>
<feature type="domain" description="Xylanolytic transcriptional activator regulatory" evidence="5">
    <location>
        <begin position="271"/>
        <end position="346"/>
    </location>
</feature>
<dbReference type="AlphaFoldDB" id="A0A9N9U3T1"/>
<feature type="compositionally biased region" description="Polar residues" evidence="4">
    <location>
        <begin position="620"/>
        <end position="634"/>
    </location>
</feature>
<gene>
    <name evidence="6" type="ORF">CBYS24578_00016109</name>
</gene>
<dbReference type="GO" id="GO:0008270">
    <property type="term" value="F:zinc ion binding"/>
    <property type="evidence" value="ECO:0007669"/>
    <property type="project" value="InterPro"/>
</dbReference>
<accession>A0A9N9U3T1</accession>
<dbReference type="Proteomes" id="UP000754883">
    <property type="component" value="Unassembled WGS sequence"/>
</dbReference>
<proteinExistence type="predicted"/>
<dbReference type="GO" id="GO:0000978">
    <property type="term" value="F:RNA polymerase II cis-regulatory region sequence-specific DNA binding"/>
    <property type="evidence" value="ECO:0007669"/>
    <property type="project" value="TreeGrafter"/>
</dbReference>
<dbReference type="PANTHER" id="PTHR47424">
    <property type="entry name" value="REGULATORY PROTEIN GAL4"/>
    <property type="match status" value="1"/>
</dbReference>
<keyword evidence="1" id="KW-0805">Transcription regulation</keyword>
<dbReference type="PANTHER" id="PTHR47424:SF5">
    <property type="entry name" value="ZN(II)2CYS6 TRANSCRIPTION FACTOR (EUROFUNG)"/>
    <property type="match status" value="1"/>
</dbReference>
<dbReference type="InterPro" id="IPR007219">
    <property type="entry name" value="XnlR_reg_dom"/>
</dbReference>
<comment type="caution">
    <text evidence="6">The sequence shown here is derived from an EMBL/GenBank/DDBJ whole genome shotgun (WGS) entry which is preliminary data.</text>
</comment>
<dbReference type="CDD" id="cd12148">
    <property type="entry name" value="fungal_TF_MHR"/>
    <property type="match status" value="1"/>
</dbReference>
<feature type="region of interest" description="Disordered" evidence="4">
    <location>
        <begin position="619"/>
        <end position="669"/>
    </location>
</feature>
<keyword evidence="7" id="KW-1185">Reference proteome</keyword>
<evidence type="ECO:0000256" key="1">
    <source>
        <dbReference type="ARBA" id="ARBA00023015"/>
    </source>
</evidence>
<evidence type="ECO:0000256" key="2">
    <source>
        <dbReference type="ARBA" id="ARBA00023163"/>
    </source>
</evidence>
<dbReference type="InterPro" id="IPR051127">
    <property type="entry name" value="Fungal_SecMet_Regulators"/>
</dbReference>
<dbReference type="GO" id="GO:0000435">
    <property type="term" value="P:positive regulation of transcription from RNA polymerase II promoter by galactose"/>
    <property type="evidence" value="ECO:0007669"/>
    <property type="project" value="TreeGrafter"/>
</dbReference>
<keyword evidence="3" id="KW-0539">Nucleus</keyword>
<organism evidence="6 7">
    <name type="scientific">Clonostachys byssicola</name>
    <dbReference type="NCBI Taxonomy" id="160290"/>
    <lineage>
        <taxon>Eukaryota</taxon>
        <taxon>Fungi</taxon>
        <taxon>Dikarya</taxon>
        <taxon>Ascomycota</taxon>
        <taxon>Pezizomycotina</taxon>
        <taxon>Sordariomycetes</taxon>
        <taxon>Hypocreomycetidae</taxon>
        <taxon>Hypocreales</taxon>
        <taxon>Bionectriaceae</taxon>
        <taxon>Clonostachys</taxon>
    </lineage>
</organism>
<evidence type="ECO:0000313" key="7">
    <source>
        <dbReference type="Proteomes" id="UP000754883"/>
    </source>
</evidence>
<reference evidence="6" key="1">
    <citation type="submission" date="2021-10" db="EMBL/GenBank/DDBJ databases">
        <authorList>
            <person name="Piombo E."/>
        </authorList>
    </citation>
    <scope>NUCLEOTIDE SEQUENCE</scope>
</reference>
<keyword evidence="2" id="KW-0804">Transcription</keyword>
<dbReference type="GO" id="GO:0005634">
    <property type="term" value="C:nucleus"/>
    <property type="evidence" value="ECO:0007669"/>
    <property type="project" value="TreeGrafter"/>
</dbReference>
<dbReference type="GO" id="GO:0006351">
    <property type="term" value="P:DNA-templated transcription"/>
    <property type="evidence" value="ECO:0007669"/>
    <property type="project" value="InterPro"/>
</dbReference>
<name>A0A9N9U3T1_9HYPO</name>